<feature type="transmembrane region" description="Helical" evidence="5">
    <location>
        <begin position="228"/>
        <end position="250"/>
    </location>
</feature>
<feature type="transmembrane region" description="Helical" evidence="5">
    <location>
        <begin position="142"/>
        <end position="160"/>
    </location>
</feature>
<sequence length="574" mass="63458">MDFDAILETLGVFGRYQKRLYFLICLASTFVGFFAVISAFLLGAPEHRCKIPGYDNDTYRVQSDYHLTLINNQIPPPSDETHTYDQCHLFTFNLTSITFDNSSHPINATKIQCTEWVYSDEVFKETFTSKHNLVCDDSSKPSLAKSLFFVGILIGAFSFGNLSDGIGRKKTFYLAVVLMLASTLALAFSPNYVAFAVFMTAIGATTQGVFLVGFVIGMELVGPTRRTFTGIVSEYFFALGLVILSGIAYFIRHWKYIEIVCAAPFSIVLAYWWLLPESPRWLILKHRYEEATIVLQKAARINNVVLPDDLLQTSDKGKDDDTPKDGKIWQLFTSRVLLLRTLVIFINWCMVTMAYYGLSLNSGNLGGNFYLNFFLSGLVEFPAYTLVLLLVDRVGRKRLHCISMIMGGMFCLSTIFPILFLDERYQPLTTALAMLGKLGAAAAFAIIYMYSAELFPTVVRNAGMGASSCIARLGAIAAPFIADSGDRIGGKLGKAFPLVVFGVATIVAGVLALHLPETLNQDLPETIEDGILFGTPAYKAKKEDVTILATINTAFTNDEDTVTSQINGETVSKL</sequence>
<dbReference type="EMBL" id="NEDP02005587">
    <property type="protein sequence ID" value="OWF37561.1"/>
    <property type="molecule type" value="Genomic_DNA"/>
</dbReference>
<feature type="transmembrane region" description="Helical" evidence="5">
    <location>
        <begin position="402"/>
        <end position="421"/>
    </location>
</feature>
<dbReference type="InterPro" id="IPR005829">
    <property type="entry name" value="Sugar_transporter_CS"/>
</dbReference>
<dbReference type="InterPro" id="IPR036259">
    <property type="entry name" value="MFS_trans_sf"/>
</dbReference>
<dbReference type="InterPro" id="IPR020846">
    <property type="entry name" value="MFS_dom"/>
</dbReference>
<feature type="transmembrane region" description="Helical" evidence="5">
    <location>
        <begin position="494"/>
        <end position="515"/>
    </location>
</feature>
<dbReference type="PROSITE" id="PS00216">
    <property type="entry name" value="SUGAR_TRANSPORT_1"/>
    <property type="match status" value="1"/>
</dbReference>
<dbReference type="AlphaFoldDB" id="A0A210PM57"/>
<dbReference type="Proteomes" id="UP000242188">
    <property type="component" value="Unassembled WGS sequence"/>
</dbReference>
<dbReference type="OrthoDB" id="2544694at2759"/>
<feature type="transmembrane region" description="Helical" evidence="5">
    <location>
        <begin position="462"/>
        <end position="482"/>
    </location>
</feature>
<keyword evidence="8" id="KW-1185">Reference proteome</keyword>
<reference evidence="7 8" key="1">
    <citation type="journal article" date="2017" name="Nat. Ecol. Evol.">
        <title>Scallop genome provides insights into evolution of bilaterian karyotype and development.</title>
        <authorList>
            <person name="Wang S."/>
            <person name="Zhang J."/>
            <person name="Jiao W."/>
            <person name="Li J."/>
            <person name="Xun X."/>
            <person name="Sun Y."/>
            <person name="Guo X."/>
            <person name="Huan P."/>
            <person name="Dong B."/>
            <person name="Zhang L."/>
            <person name="Hu X."/>
            <person name="Sun X."/>
            <person name="Wang J."/>
            <person name="Zhao C."/>
            <person name="Wang Y."/>
            <person name="Wang D."/>
            <person name="Huang X."/>
            <person name="Wang R."/>
            <person name="Lv J."/>
            <person name="Li Y."/>
            <person name="Zhang Z."/>
            <person name="Liu B."/>
            <person name="Lu W."/>
            <person name="Hui Y."/>
            <person name="Liang J."/>
            <person name="Zhou Z."/>
            <person name="Hou R."/>
            <person name="Li X."/>
            <person name="Liu Y."/>
            <person name="Li H."/>
            <person name="Ning X."/>
            <person name="Lin Y."/>
            <person name="Zhao L."/>
            <person name="Xing Q."/>
            <person name="Dou J."/>
            <person name="Li Y."/>
            <person name="Mao J."/>
            <person name="Guo H."/>
            <person name="Dou H."/>
            <person name="Li T."/>
            <person name="Mu C."/>
            <person name="Jiang W."/>
            <person name="Fu Q."/>
            <person name="Fu X."/>
            <person name="Miao Y."/>
            <person name="Liu J."/>
            <person name="Yu Q."/>
            <person name="Li R."/>
            <person name="Liao H."/>
            <person name="Li X."/>
            <person name="Kong Y."/>
            <person name="Jiang Z."/>
            <person name="Chourrout D."/>
            <person name="Li R."/>
            <person name="Bao Z."/>
        </authorList>
    </citation>
    <scope>NUCLEOTIDE SEQUENCE [LARGE SCALE GENOMIC DNA]</scope>
    <source>
        <strain evidence="7 8">PY_sf001</strain>
    </source>
</reference>
<dbReference type="SUPFAM" id="SSF103473">
    <property type="entry name" value="MFS general substrate transporter"/>
    <property type="match status" value="1"/>
</dbReference>
<evidence type="ECO:0000256" key="5">
    <source>
        <dbReference type="SAM" id="Phobius"/>
    </source>
</evidence>
<keyword evidence="2 5" id="KW-0812">Transmembrane</keyword>
<dbReference type="InterPro" id="IPR005828">
    <property type="entry name" value="MFS_sugar_transport-like"/>
</dbReference>
<evidence type="ECO:0000256" key="2">
    <source>
        <dbReference type="ARBA" id="ARBA00022692"/>
    </source>
</evidence>
<dbReference type="GO" id="GO:0022857">
    <property type="term" value="F:transmembrane transporter activity"/>
    <property type="evidence" value="ECO:0007669"/>
    <property type="project" value="InterPro"/>
</dbReference>
<organism evidence="7 8">
    <name type="scientific">Mizuhopecten yessoensis</name>
    <name type="common">Japanese scallop</name>
    <name type="synonym">Patinopecten yessoensis</name>
    <dbReference type="NCBI Taxonomy" id="6573"/>
    <lineage>
        <taxon>Eukaryota</taxon>
        <taxon>Metazoa</taxon>
        <taxon>Spiralia</taxon>
        <taxon>Lophotrochozoa</taxon>
        <taxon>Mollusca</taxon>
        <taxon>Bivalvia</taxon>
        <taxon>Autobranchia</taxon>
        <taxon>Pteriomorphia</taxon>
        <taxon>Pectinida</taxon>
        <taxon>Pectinoidea</taxon>
        <taxon>Pectinidae</taxon>
        <taxon>Mizuhopecten</taxon>
    </lineage>
</organism>
<feature type="transmembrane region" description="Helical" evidence="5">
    <location>
        <begin position="427"/>
        <end position="450"/>
    </location>
</feature>
<comment type="caution">
    <text evidence="7">The sequence shown here is derived from an EMBL/GenBank/DDBJ whole genome shotgun (WGS) entry which is preliminary data.</text>
</comment>
<evidence type="ECO:0000256" key="4">
    <source>
        <dbReference type="ARBA" id="ARBA00023136"/>
    </source>
</evidence>
<evidence type="ECO:0000256" key="3">
    <source>
        <dbReference type="ARBA" id="ARBA00022989"/>
    </source>
</evidence>
<evidence type="ECO:0000259" key="6">
    <source>
        <dbReference type="PROSITE" id="PS50850"/>
    </source>
</evidence>
<feature type="transmembrane region" description="Helical" evidence="5">
    <location>
        <begin position="20"/>
        <end position="42"/>
    </location>
</feature>
<dbReference type="Gene3D" id="1.20.1250.20">
    <property type="entry name" value="MFS general substrate transporter like domains"/>
    <property type="match status" value="1"/>
</dbReference>
<accession>A0A210PM57</accession>
<feature type="transmembrane region" description="Helical" evidence="5">
    <location>
        <begin position="369"/>
        <end position="390"/>
    </location>
</feature>
<dbReference type="PANTHER" id="PTHR24064">
    <property type="entry name" value="SOLUTE CARRIER FAMILY 22 MEMBER"/>
    <property type="match status" value="1"/>
</dbReference>
<feature type="transmembrane region" description="Helical" evidence="5">
    <location>
        <begin position="337"/>
        <end position="357"/>
    </location>
</feature>
<dbReference type="GO" id="GO:0016020">
    <property type="term" value="C:membrane"/>
    <property type="evidence" value="ECO:0007669"/>
    <property type="project" value="UniProtKB-SubCell"/>
</dbReference>
<feature type="transmembrane region" description="Helical" evidence="5">
    <location>
        <begin position="195"/>
        <end position="216"/>
    </location>
</feature>
<dbReference type="CDD" id="cd17317">
    <property type="entry name" value="MFS_SLC22"/>
    <property type="match status" value="1"/>
</dbReference>
<dbReference type="Pfam" id="PF00083">
    <property type="entry name" value="Sugar_tr"/>
    <property type="match status" value="1"/>
</dbReference>
<evidence type="ECO:0000256" key="1">
    <source>
        <dbReference type="ARBA" id="ARBA00004141"/>
    </source>
</evidence>
<dbReference type="PROSITE" id="PS50850">
    <property type="entry name" value="MFS"/>
    <property type="match status" value="1"/>
</dbReference>
<keyword evidence="4 5" id="KW-0472">Membrane</keyword>
<protein>
    <submittedName>
        <fullName evidence="7">Organic cation transporter protein</fullName>
    </submittedName>
</protein>
<comment type="subcellular location">
    <subcellularLocation>
        <location evidence="1">Membrane</location>
        <topology evidence="1">Multi-pass membrane protein</topology>
    </subcellularLocation>
</comment>
<gene>
    <name evidence="7" type="ORF">KP79_PYT07431</name>
</gene>
<feature type="transmembrane region" description="Helical" evidence="5">
    <location>
        <begin position="256"/>
        <end position="275"/>
    </location>
</feature>
<evidence type="ECO:0000313" key="7">
    <source>
        <dbReference type="EMBL" id="OWF37561.1"/>
    </source>
</evidence>
<feature type="transmembrane region" description="Helical" evidence="5">
    <location>
        <begin position="172"/>
        <end position="189"/>
    </location>
</feature>
<proteinExistence type="predicted"/>
<name>A0A210PM57_MIZYE</name>
<keyword evidence="3 5" id="KW-1133">Transmembrane helix</keyword>
<feature type="domain" description="Major facilitator superfamily (MFS) profile" evidence="6">
    <location>
        <begin position="93"/>
        <end position="520"/>
    </location>
</feature>
<evidence type="ECO:0000313" key="8">
    <source>
        <dbReference type="Proteomes" id="UP000242188"/>
    </source>
</evidence>